<evidence type="ECO:0000313" key="1">
    <source>
        <dbReference type="EMBL" id="ALJ91034.1"/>
    </source>
</evidence>
<organism evidence="1 2">
    <name type="scientific">Thermus aquaticus (strain ATCC BAA-2747 / Y51MC23)</name>
    <dbReference type="NCBI Taxonomy" id="498848"/>
    <lineage>
        <taxon>Bacteria</taxon>
        <taxon>Thermotogati</taxon>
        <taxon>Deinococcota</taxon>
        <taxon>Deinococci</taxon>
        <taxon>Thermales</taxon>
        <taxon>Thermaceae</taxon>
        <taxon>Thermus</taxon>
    </lineage>
</organism>
<reference evidence="2" key="1">
    <citation type="journal article" date="2015" name="PLoS ONE">
        <title>Complete Genome Sequence of Thermus aquaticus Y51MC23.</title>
        <authorList>
            <person name="Brumm P.J."/>
            <person name="Monsma S."/>
            <person name="Keough B."/>
            <person name="Jasinovica S."/>
            <person name="Ferguson E."/>
            <person name="Schoenfeld T."/>
            <person name="Lodes M."/>
            <person name="Mead D.A."/>
        </authorList>
    </citation>
    <scope>NUCLEOTIDE SEQUENCE [LARGE SCALE GENOMIC DNA]</scope>
    <source>
        <strain evidence="2">BAA-2747 / Y51MC23</strain>
    </source>
</reference>
<name>A0ABN4IIQ8_THEA5</name>
<dbReference type="Proteomes" id="UP000058660">
    <property type="component" value="Chromosome"/>
</dbReference>
<dbReference type="EMBL" id="CP010822">
    <property type="protein sequence ID" value="ALJ91034.1"/>
    <property type="molecule type" value="Genomic_DNA"/>
</dbReference>
<protein>
    <submittedName>
        <fullName evidence="1">Uncharacterized protein</fullName>
    </submittedName>
</protein>
<gene>
    <name evidence="1" type="ORF">TO73_1190</name>
</gene>
<keyword evidence="2" id="KW-1185">Reference proteome</keyword>
<sequence>MAERHLELWRANFLALALWRVAHGEARWVELAPQDPAPRGAGRPRAYAGGPSHPAFLPVYVPRSPAGDPPHELRLYRDTYQAFLRGLSLGERQAFEAHLGLGKPRRLLYWHTPTGRFRRADGVGEDTLEVFLRLTRLCAVIPLDKDQAQG</sequence>
<evidence type="ECO:0000313" key="2">
    <source>
        <dbReference type="Proteomes" id="UP000058660"/>
    </source>
</evidence>
<proteinExistence type="predicted"/>
<accession>A0ABN4IIQ8</accession>
<dbReference type="RefSeq" id="WP_003048497.1">
    <property type="nucleotide sequence ID" value="NZ_CP010822.1"/>
</dbReference>